<accession>A0A150IVC4</accession>
<feature type="transmembrane region" description="Helical" evidence="1">
    <location>
        <begin position="6"/>
        <end position="30"/>
    </location>
</feature>
<protein>
    <submittedName>
        <fullName evidence="2">Uncharacterized protein</fullName>
    </submittedName>
</protein>
<keyword evidence="1" id="KW-0472">Membrane</keyword>
<feature type="transmembrane region" description="Helical" evidence="1">
    <location>
        <begin position="42"/>
        <end position="62"/>
    </location>
</feature>
<dbReference type="Proteomes" id="UP000075578">
    <property type="component" value="Unassembled WGS sequence"/>
</dbReference>
<evidence type="ECO:0000256" key="1">
    <source>
        <dbReference type="SAM" id="Phobius"/>
    </source>
</evidence>
<organism evidence="2 3">
    <name type="scientific">Candidatus Methanofastidiosum methylothiophilum</name>
    <dbReference type="NCBI Taxonomy" id="1705564"/>
    <lineage>
        <taxon>Archaea</taxon>
        <taxon>Methanobacteriati</taxon>
        <taxon>Methanobacteriota</taxon>
        <taxon>Stenosarchaea group</taxon>
        <taxon>Candidatus Methanofastidiosia</taxon>
        <taxon>Candidatus Methanofastidiosales</taxon>
        <taxon>Candidatus Methanofastidiosaceae</taxon>
        <taxon>Candidatus Methanofastidiosum</taxon>
    </lineage>
</organism>
<reference evidence="2 3" key="1">
    <citation type="journal article" date="2016" name="ISME J.">
        <title>Chasing the elusive Euryarchaeota class WSA2: genomes reveal a uniquely fastidious methyl-reducing methanogen.</title>
        <authorList>
            <person name="Nobu M.K."/>
            <person name="Narihiro T."/>
            <person name="Kuroda K."/>
            <person name="Mei R."/>
            <person name="Liu W.T."/>
        </authorList>
    </citation>
    <scope>NUCLEOTIDE SEQUENCE [LARGE SCALE GENOMIC DNA]</scope>
    <source>
        <strain evidence="2">U1lsi0528_Bin089</strain>
    </source>
</reference>
<dbReference type="AlphaFoldDB" id="A0A150IVC4"/>
<gene>
    <name evidence="2" type="ORF">AMQ74_01574</name>
</gene>
<keyword evidence="1" id="KW-0812">Transmembrane</keyword>
<keyword evidence="1" id="KW-1133">Transmembrane helix</keyword>
<comment type="caution">
    <text evidence="2">The sequence shown here is derived from an EMBL/GenBank/DDBJ whole genome shotgun (WGS) entry which is preliminary data.</text>
</comment>
<sequence length="107" mass="12507">MFFSDVILLILRLVYFTALFLIVFITLGLGQLFVSIELYLRVLLMNLGVYLFIELILVTSTLSQPTVKKDLPNILLAPLIVLIYRSIHGFVRLKGYYDYFKNKDLEW</sequence>
<feature type="transmembrane region" description="Helical" evidence="1">
    <location>
        <begin position="74"/>
        <end position="93"/>
    </location>
</feature>
<dbReference type="EMBL" id="LNGD01000133">
    <property type="protein sequence ID" value="KYC48815.1"/>
    <property type="molecule type" value="Genomic_DNA"/>
</dbReference>
<proteinExistence type="predicted"/>
<name>A0A150IVC4_9EURY</name>
<evidence type="ECO:0000313" key="3">
    <source>
        <dbReference type="Proteomes" id="UP000075578"/>
    </source>
</evidence>
<evidence type="ECO:0000313" key="2">
    <source>
        <dbReference type="EMBL" id="KYC48815.1"/>
    </source>
</evidence>